<dbReference type="OrthoDB" id="6019648at2759"/>
<dbReference type="EMBL" id="ULHB01000348">
    <property type="protein sequence ID" value="SYW86640.1"/>
    <property type="molecule type" value="Genomic_DNA"/>
</dbReference>
<proteinExistence type="predicted"/>
<dbReference type="Proteomes" id="UP000658997">
    <property type="component" value="Unassembled WGS sequence"/>
</dbReference>
<accession>A0A1K0G926</accession>
<gene>
    <name evidence="2" type="ORF">UBRO2_06040</name>
    <name evidence="1" type="ORF">UBRO_20823</name>
</gene>
<evidence type="ECO:0000313" key="2">
    <source>
        <dbReference type="EMBL" id="SYW86640.1"/>
    </source>
</evidence>
<evidence type="ECO:0000313" key="1">
    <source>
        <dbReference type="EMBL" id="SAM84263.1"/>
    </source>
</evidence>
<reference evidence="2" key="3">
    <citation type="submission" date="2018-08" db="EMBL/GenBank/DDBJ databases">
        <authorList>
            <person name="Guldener U."/>
        </authorList>
    </citation>
    <scope>NUCLEOTIDE SEQUENCE</scope>
    <source>
        <strain evidence="2">UB2</strain>
    </source>
</reference>
<keyword evidence="4" id="KW-1185">Reference proteome</keyword>
<dbReference type="Proteomes" id="UP000179920">
    <property type="component" value="Chromosome XIII"/>
</dbReference>
<dbReference type="EMBL" id="LT558129">
    <property type="protein sequence ID" value="SAM84263.1"/>
    <property type="molecule type" value="Genomic_DNA"/>
</dbReference>
<protein>
    <recommendedName>
        <fullName evidence="5">Reverse transcriptase domain-containing protein</fullName>
    </recommendedName>
</protein>
<evidence type="ECO:0000313" key="4">
    <source>
        <dbReference type="Proteomes" id="UP000658997"/>
    </source>
</evidence>
<evidence type="ECO:0008006" key="5">
    <source>
        <dbReference type="Google" id="ProtNLM"/>
    </source>
</evidence>
<reference evidence="3" key="1">
    <citation type="submission" date="2016-04" db="EMBL/GenBank/DDBJ databases">
        <authorList>
            <person name="Guldener U."/>
            <person name="Guldener U."/>
        </authorList>
    </citation>
    <scope>NUCLEOTIDE SEQUENCE [LARGE SCALE GENOMIC DNA]</scope>
    <source>
        <strain evidence="3">UB2112</strain>
    </source>
</reference>
<evidence type="ECO:0000313" key="3">
    <source>
        <dbReference type="Proteomes" id="UP000179920"/>
    </source>
</evidence>
<organism evidence="1 3">
    <name type="scientific">Ustilago bromivora</name>
    <dbReference type="NCBI Taxonomy" id="307758"/>
    <lineage>
        <taxon>Eukaryota</taxon>
        <taxon>Fungi</taxon>
        <taxon>Dikarya</taxon>
        <taxon>Basidiomycota</taxon>
        <taxon>Ustilaginomycotina</taxon>
        <taxon>Ustilaginomycetes</taxon>
        <taxon>Ustilaginales</taxon>
        <taxon>Ustilaginaceae</taxon>
        <taxon>Ustilago</taxon>
    </lineage>
</organism>
<reference evidence="1" key="2">
    <citation type="submission" date="2016-04" db="EMBL/GenBank/DDBJ databases">
        <authorList>
            <person name="Evans L.H."/>
            <person name="Alamgir A."/>
            <person name="Owens N."/>
            <person name="Weber N.D."/>
            <person name="Virtaneva K."/>
            <person name="Barbian K."/>
            <person name="Babar A."/>
            <person name="Rosenke K."/>
        </authorList>
    </citation>
    <scope>NUCLEOTIDE SEQUENCE</scope>
    <source>
        <strain evidence="1">UB2112</strain>
    </source>
</reference>
<sequence length="124" mass="13533">MVPVLPVQPSGPLTRSSPWIFNLFAEALHWVLQSTMTNPIDHYLGDFFGAVPATSNPGQPLHALALACSALGLQLAPLKTFWAAPKLEILGIQIDTIQQSVSITPERHLRILDATNMLLARRSV</sequence>
<dbReference type="AlphaFoldDB" id="A0A1K0G926"/>
<name>A0A1K0G926_9BASI</name>